<protein>
    <submittedName>
        <fullName evidence="2">Uncharacterized protein</fullName>
    </submittedName>
</protein>
<evidence type="ECO:0000313" key="3">
    <source>
        <dbReference type="Proteomes" id="UP000315037"/>
    </source>
</evidence>
<proteinExistence type="predicted"/>
<feature type="compositionally biased region" description="Low complexity" evidence="1">
    <location>
        <begin position="1"/>
        <end position="11"/>
    </location>
</feature>
<sequence>MTLSSSFISSSPRFIVTPRPAGARSPARPPVGKLPLGTTSRSRSDRTQAPENCPGLFDQVIQSLHGTSLSDLSASEIWTALQAAQRDNPLCARILAVLSTHLLGQNRAD</sequence>
<name>A0A506UKN8_9PROT</name>
<dbReference type="Proteomes" id="UP000315037">
    <property type="component" value="Unassembled WGS sequence"/>
</dbReference>
<dbReference type="EMBL" id="SORZ01000002">
    <property type="protein sequence ID" value="TPW33888.1"/>
    <property type="molecule type" value="Genomic_DNA"/>
</dbReference>
<accession>A0A506UKN8</accession>
<dbReference type="AlphaFoldDB" id="A0A506UKN8"/>
<evidence type="ECO:0000313" key="2">
    <source>
        <dbReference type="EMBL" id="TPW33888.1"/>
    </source>
</evidence>
<dbReference type="RefSeq" id="WP_141451171.1">
    <property type="nucleotide sequence ID" value="NZ_CP038143.1"/>
</dbReference>
<keyword evidence="3" id="KW-1185">Reference proteome</keyword>
<feature type="region of interest" description="Disordered" evidence="1">
    <location>
        <begin position="1"/>
        <end position="53"/>
    </location>
</feature>
<evidence type="ECO:0000256" key="1">
    <source>
        <dbReference type="SAM" id="MobiDB-lite"/>
    </source>
</evidence>
<comment type="caution">
    <text evidence="2">The sequence shown here is derived from an EMBL/GenBank/DDBJ whole genome shotgun (WGS) entry which is preliminary data.</text>
</comment>
<reference evidence="2 3" key="1">
    <citation type="submission" date="2019-03" db="EMBL/GenBank/DDBJ databases">
        <title>The complete genome sequence of Neokomagataea sp. Jb2 NBRC113641.</title>
        <authorList>
            <person name="Chua K.-O."/>
            <person name="Chan K.-G."/>
            <person name="See-Too W.-S."/>
        </authorList>
    </citation>
    <scope>NUCLEOTIDE SEQUENCE [LARGE SCALE GENOMIC DNA]</scope>
    <source>
        <strain evidence="2 3">Jb2</strain>
    </source>
</reference>
<gene>
    <name evidence="2" type="ORF">E3202_04665</name>
</gene>
<organism evidence="2 3">
    <name type="scientific">Oecophyllibacter saccharovorans</name>
    <dbReference type="NCBI Taxonomy" id="2558360"/>
    <lineage>
        <taxon>Bacteria</taxon>
        <taxon>Pseudomonadati</taxon>
        <taxon>Pseudomonadota</taxon>
        <taxon>Alphaproteobacteria</taxon>
        <taxon>Acetobacterales</taxon>
        <taxon>Acetobacteraceae</taxon>
        <taxon>Oecophyllibacter</taxon>
    </lineage>
</organism>